<accession>A0A2S5TEG3</accession>
<name>A0A2S5TEG3_9GAMM</name>
<feature type="chain" id="PRO_5015689229" description="Porin" evidence="1">
    <location>
        <begin position="29"/>
        <end position="379"/>
    </location>
</feature>
<dbReference type="OrthoDB" id="5631879at2"/>
<dbReference type="SUPFAM" id="SSF56935">
    <property type="entry name" value="Porins"/>
    <property type="match status" value="1"/>
</dbReference>
<evidence type="ECO:0000313" key="2">
    <source>
        <dbReference type="EMBL" id="PPE73370.1"/>
    </source>
</evidence>
<evidence type="ECO:0000313" key="3">
    <source>
        <dbReference type="Proteomes" id="UP000238220"/>
    </source>
</evidence>
<reference evidence="2 3" key="1">
    <citation type="submission" date="2018-02" db="EMBL/GenBank/DDBJ databases">
        <title>Genome sequencing of Solimonas sp. HR-BB.</title>
        <authorList>
            <person name="Lee Y."/>
            <person name="Jeon C.O."/>
        </authorList>
    </citation>
    <scope>NUCLEOTIDE SEQUENCE [LARGE SCALE GENOMIC DNA]</scope>
    <source>
        <strain evidence="2 3">HR-BB</strain>
    </source>
</reference>
<dbReference type="EMBL" id="PSNW01000007">
    <property type="protein sequence ID" value="PPE73370.1"/>
    <property type="molecule type" value="Genomic_DNA"/>
</dbReference>
<dbReference type="AlphaFoldDB" id="A0A2S5TEG3"/>
<keyword evidence="3" id="KW-1185">Reference proteome</keyword>
<feature type="signal peptide" evidence="1">
    <location>
        <begin position="1"/>
        <end position="28"/>
    </location>
</feature>
<evidence type="ECO:0008006" key="4">
    <source>
        <dbReference type="Google" id="ProtNLM"/>
    </source>
</evidence>
<dbReference type="InterPro" id="IPR011486">
    <property type="entry name" value="BBP2"/>
</dbReference>
<proteinExistence type="predicted"/>
<gene>
    <name evidence="2" type="ORF">C3942_13960</name>
</gene>
<evidence type="ECO:0000256" key="1">
    <source>
        <dbReference type="SAM" id="SignalP"/>
    </source>
</evidence>
<protein>
    <recommendedName>
        <fullName evidence="4">Porin</fullName>
    </recommendedName>
</protein>
<comment type="caution">
    <text evidence="2">The sequence shown here is derived from an EMBL/GenBank/DDBJ whole genome shotgun (WGS) entry which is preliminary data.</text>
</comment>
<dbReference type="Pfam" id="PF07642">
    <property type="entry name" value="BBP2"/>
    <property type="match status" value="1"/>
</dbReference>
<sequence>MCERSVMSKYVGLLTAAGLACLPMMSSAAAPTLTEVLGASGVTLDGYISGSYTYSFNDDNPAGADLQFRQFDGNSDSFDLNQAAFTLAKLPAQGAGGLVNVIAGEDAKALSAAYGDGVQNINVTQAYLQYATGGLTIMGGRFVTLAGAEVINDTQNANISRGLLFTNVQTLVHTGVRASYKLGSATIYGGLSNAGFGGLAFVPPPAPGNLLGPDADTQKTVELGFSIAPSAKSSFSLVGYHSSDNTIPVEETLIDAVFSLQATDAFQFVLNADYRVSKPDAAGVDDQKVMGLAAYGNLKLSDKTRGSLRLEYVDISDSFVLGDDTNGQSYTLTLGHMVASNLEILGEVRYDTSDDDVFVDGASVEDNQGNVAVKAIYKF</sequence>
<dbReference type="PROSITE" id="PS51257">
    <property type="entry name" value="PROKAR_LIPOPROTEIN"/>
    <property type="match status" value="1"/>
</dbReference>
<keyword evidence="1" id="KW-0732">Signal</keyword>
<organism evidence="2 3">
    <name type="scientific">Solimonas fluminis</name>
    <dbReference type="NCBI Taxonomy" id="2086571"/>
    <lineage>
        <taxon>Bacteria</taxon>
        <taxon>Pseudomonadati</taxon>
        <taxon>Pseudomonadota</taxon>
        <taxon>Gammaproteobacteria</taxon>
        <taxon>Nevskiales</taxon>
        <taxon>Nevskiaceae</taxon>
        <taxon>Solimonas</taxon>
    </lineage>
</organism>
<dbReference type="Proteomes" id="UP000238220">
    <property type="component" value="Unassembled WGS sequence"/>
</dbReference>